<accession>A0A6B2QXJ0</accession>
<comment type="caution">
    <text evidence="1">The sequence shown here is derived from an EMBL/GenBank/DDBJ whole genome shotgun (WGS) entry which is preliminary data.</text>
</comment>
<dbReference type="Gene3D" id="2.60.120.1140">
    <property type="entry name" value="Protein of unknown function DUF192"/>
    <property type="match status" value="1"/>
</dbReference>
<organism evidence="1">
    <name type="scientific">Sheuella amnicola</name>
    <dbReference type="NCBI Taxonomy" id="2707330"/>
    <lineage>
        <taxon>Bacteria</taxon>
        <taxon>Pseudomonadati</taxon>
        <taxon>Pseudomonadota</taxon>
        <taxon>Betaproteobacteria</taxon>
        <taxon>Burkholderiales</taxon>
        <taxon>Alcaligenaceae</taxon>
        <taxon>Sheuella</taxon>
    </lineage>
</organism>
<gene>
    <name evidence="1" type="ORF">G3I67_01260</name>
</gene>
<reference evidence="1" key="1">
    <citation type="submission" date="2020-02" db="EMBL/GenBank/DDBJ databases">
        <authorList>
            <person name="Chen W.-M."/>
        </authorList>
    </citation>
    <scope>NUCLEOTIDE SEQUENCE</scope>
    <source>
        <strain evidence="1">NBD-18</strain>
    </source>
</reference>
<dbReference type="RefSeq" id="WP_163651147.1">
    <property type="nucleotide sequence ID" value="NZ_JAAGRN010000001.1"/>
</dbReference>
<evidence type="ECO:0000313" key="1">
    <source>
        <dbReference type="EMBL" id="NDY81849.1"/>
    </source>
</evidence>
<dbReference type="InterPro" id="IPR003795">
    <property type="entry name" value="DUF192"/>
</dbReference>
<sequence>MQTPKPHFIDFEYFEIKIADTWLSRLRGLLGSEPLHHHQALWLRPCHSVHTFGMPYPIAVHFLDKNMRIIKSLPCLKPNRVAICLKAFSVLEMRSVSAIELILQIKAIEGVMQEYSQAAG</sequence>
<dbReference type="Pfam" id="PF02643">
    <property type="entry name" value="DUF192"/>
    <property type="match status" value="1"/>
</dbReference>
<dbReference type="InterPro" id="IPR038695">
    <property type="entry name" value="Saro_0823-like_sf"/>
</dbReference>
<proteinExistence type="predicted"/>
<dbReference type="EMBL" id="JAAGRN010000001">
    <property type="protein sequence ID" value="NDY81849.1"/>
    <property type="molecule type" value="Genomic_DNA"/>
</dbReference>
<name>A0A6B2QXJ0_9BURK</name>
<protein>
    <submittedName>
        <fullName evidence="1">DUF192 domain-containing protein</fullName>
    </submittedName>
</protein>
<dbReference type="AlphaFoldDB" id="A0A6B2QXJ0"/>